<accession>A0A9D4E9I7</accession>
<proteinExistence type="predicted"/>
<name>A0A9D4E9I7_DREPO</name>
<organism evidence="1 2">
    <name type="scientific">Dreissena polymorpha</name>
    <name type="common">Zebra mussel</name>
    <name type="synonym">Mytilus polymorpha</name>
    <dbReference type="NCBI Taxonomy" id="45954"/>
    <lineage>
        <taxon>Eukaryota</taxon>
        <taxon>Metazoa</taxon>
        <taxon>Spiralia</taxon>
        <taxon>Lophotrochozoa</taxon>
        <taxon>Mollusca</taxon>
        <taxon>Bivalvia</taxon>
        <taxon>Autobranchia</taxon>
        <taxon>Heteroconchia</taxon>
        <taxon>Euheterodonta</taxon>
        <taxon>Imparidentia</taxon>
        <taxon>Neoheterodontei</taxon>
        <taxon>Myida</taxon>
        <taxon>Dreissenoidea</taxon>
        <taxon>Dreissenidae</taxon>
        <taxon>Dreissena</taxon>
    </lineage>
</organism>
<gene>
    <name evidence="1" type="ORF">DPMN_176122</name>
</gene>
<protein>
    <submittedName>
        <fullName evidence="1">Uncharacterized protein</fullName>
    </submittedName>
</protein>
<evidence type="ECO:0000313" key="2">
    <source>
        <dbReference type="Proteomes" id="UP000828390"/>
    </source>
</evidence>
<reference evidence="1" key="2">
    <citation type="submission" date="2020-11" db="EMBL/GenBank/DDBJ databases">
        <authorList>
            <person name="McCartney M.A."/>
            <person name="Auch B."/>
            <person name="Kono T."/>
            <person name="Mallez S."/>
            <person name="Becker A."/>
            <person name="Gohl D.M."/>
            <person name="Silverstein K.A.T."/>
            <person name="Koren S."/>
            <person name="Bechman K.B."/>
            <person name="Herman A."/>
            <person name="Abrahante J.E."/>
            <person name="Garbe J."/>
        </authorList>
    </citation>
    <scope>NUCLEOTIDE SEQUENCE</scope>
    <source>
        <strain evidence="1">Duluth1</strain>
        <tissue evidence="1">Whole animal</tissue>
    </source>
</reference>
<reference evidence="1" key="1">
    <citation type="journal article" date="2019" name="bioRxiv">
        <title>The Genome of the Zebra Mussel, Dreissena polymorpha: A Resource for Invasive Species Research.</title>
        <authorList>
            <person name="McCartney M.A."/>
            <person name="Auch B."/>
            <person name="Kono T."/>
            <person name="Mallez S."/>
            <person name="Zhang Y."/>
            <person name="Obille A."/>
            <person name="Becker A."/>
            <person name="Abrahante J.E."/>
            <person name="Garbe J."/>
            <person name="Badalamenti J.P."/>
            <person name="Herman A."/>
            <person name="Mangelson H."/>
            <person name="Liachko I."/>
            <person name="Sullivan S."/>
            <person name="Sone E.D."/>
            <person name="Koren S."/>
            <person name="Silverstein K.A.T."/>
            <person name="Beckman K.B."/>
            <person name="Gohl D.M."/>
        </authorList>
    </citation>
    <scope>NUCLEOTIDE SEQUENCE</scope>
    <source>
        <strain evidence="1">Duluth1</strain>
        <tissue evidence="1">Whole animal</tissue>
    </source>
</reference>
<keyword evidence="2" id="KW-1185">Reference proteome</keyword>
<dbReference type="AlphaFoldDB" id="A0A9D4E9I7"/>
<comment type="caution">
    <text evidence="1">The sequence shown here is derived from an EMBL/GenBank/DDBJ whole genome shotgun (WGS) entry which is preliminary data.</text>
</comment>
<evidence type="ECO:0000313" key="1">
    <source>
        <dbReference type="EMBL" id="KAH3774731.1"/>
    </source>
</evidence>
<dbReference type="EMBL" id="JAIWYP010000009">
    <property type="protein sequence ID" value="KAH3774731.1"/>
    <property type="molecule type" value="Genomic_DNA"/>
</dbReference>
<dbReference type="Proteomes" id="UP000828390">
    <property type="component" value="Unassembled WGS sequence"/>
</dbReference>
<sequence>MSQLQLKRRIPGPKIGPLKTFYQVCWYRPEDLNTGNDTDSENLKDVKIATKTSTNIGLQQDLRLRGLMRYDADIASHYHALKYHLFELGYPETVDRTRAPRAAKDAPREKAVVAVLHRTGKTTSICLEGYALGLTSMDPY</sequence>